<dbReference type="AlphaFoldDB" id="A0A0L6UV73"/>
<sequence>MVGISDLPDDILDIILGHILEKSTSFPSILPCCEPERAEWVQRISTHMRQVAGLSLRLVCRRLSRWLWERHMFQMLVFENSFQVNAFLARLDRARESSLPIPMCRYLKISNLWTWGKFPPSLNQTVFANLDALLERFSESIVTLDIGVVNFFTLPKATIERIGQMRDLRALKLRITGRKGTSSRRMAVKPVPDNLPNDSDCLISVLNGTRGLITSLDFAEFRPVCPPTISTPNLGSAIHQLTEMTTLMLDHKMTGDNLNEIVSLSRNLPNLKTLSIGGVGYEGERVRPLFESLRGQLQEIIVNDARVILPIIDCSFPKLRLFRVHDWDKAACSCLLRGNMFCSAPLQVLALHSFPFHKTRRALLNIPFDRLPHLERIEFHYFSTRYFPPNDYEDACRNHGVKWEHIYHDNTKNGLHSFFQIMNTAKF</sequence>
<gene>
    <name evidence="1" type="ORF">VP01_357g5</name>
</gene>
<evidence type="ECO:0008006" key="3">
    <source>
        <dbReference type="Google" id="ProtNLM"/>
    </source>
</evidence>
<dbReference type="OrthoDB" id="2496778at2759"/>
<dbReference type="SUPFAM" id="SSF52047">
    <property type="entry name" value="RNI-like"/>
    <property type="match status" value="1"/>
</dbReference>
<evidence type="ECO:0000313" key="1">
    <source>
        <dbReference type="EMBL" id="KNZ52426.1"/>
    </source>
</evidence>
<reference evidence="1 2" key="1">
    <citation type="submission" date="2015-08" db="EMBL/GenBank/DDBJ databases">
        <title>Next Generation Sequencing and Analysis of the Genome of Puccinia sorghi L Schw, the Causal Agent of Maize Common Rust.</title>
        <authorList>
            <person name="Rochi L."/>
            <person name="Burguener G."/>
            <person name="Darino M."/>
            <person name="Turjanski A."/>
            <person name="Kreff E."/>
            <person name="Dieguez M.J."/>
            <person name="Sacco F."/>
        </authorList>
    </citation>
    <scope>NUCLEOTIDE SEQUENCE [LARGE SCALE GENOMIC DNA]</scope>
    <source>
        <strain evidence="1 2">RO10H11247</strain>
    </source>
</reference>
<keyword evidence="2" id="KW-1185">Reference proteome</keyword>
<dbReference type="EMBL" id="LAVV01008590">
    <property type="protein sequence ID" value="KNZ52426.1"/>
    <property type="molecule type" value="Genomic_DNA"/>
</dbReference>
<proteinExistence type="predicted"/>
<accession>A0A0L6UV73</accession>
<evidence type="ECO:0000313" key="2">
    <source>
        <dbReference type="Proteomes" id="UP000037035"/>
    </source>
</evidence>
<protein>
    <recommendedName>
        <fullName evidence="3">F-box domain-containing protein</fullName>
    </recommendedName>
</protein>
<dbReference type="VEuPathDB" id="FungiDB:VP01_357g5"/>
<comment type="caution">
    <text evidence="1">The sequence shown here is derived from an EMBL/GenBank/DDBJ whole genome shotgun (WGS) entry which is preliminary data.</text>
</comment>
<name>A0A0L6UV73_9BASI</name>
<dbReference type="Proteomes" id="UP000037035">
    <property type="component" value="Unassembled WGS sequence"/>
</dbReference>
<organism evidence="1 2">
    <name type="scientific">Puccinia sorghi</name>
    <dbReference type="NCBI Taxonomy" id="27349"/>
    <lineage>
        <taxon>Eukaryota</taxon>
        <taxon>Fungi</taxon>
        <taxon>Dikarya</taxon>
        <taxon>Basidiomycota</taxon>
        <taxon>Pucciniomycotina</taxon>
        <taxon>Pucciniomycetes</taxon>
        <taxon>Pucciniales</taxon>
        <taxon>Pucciniaceae</taxon>
        <taxon>Puccinia</taxon>
    </lineage>
</organism>